<dbReference type="Proteomes" id="UP000541583">
    <property type="component" value="Unassembled WGS sequence"/>
</dbReference>
<evidence type="ECO:0000313" key="3">
    <source>
        <dbReference type="Proteomes" id="UP000541583"/>
    </source>
</evidence>
<proteinExistence type="predicted"/>
<evidence type="ECO:0000313" key="2">
    <source>
        <dbReference type="EMBL" id="MBB6110364.1"/>
    </source>
</evidence>
<gene>
    <name evidence="2" type="ORF">HDF23_003120</name>
</gene>
<keyword evidence="1" id="KW-0812">Transmembrane</keyword>
<feature type="transmembrane region" description="Helical" evidence="1">
    <location>
        <begin position="108"/>
        <end position="128"/>
    </location>
</feature>
<evidence type="ECO:0000256" key="1">
    <source>
        <dbReference type="SAM" id="Phobius"/>
    </source>
</evidence>
<sequence length="177" mass="19946">MNKDHYIRVLEYLSNKGMYVETDIMPLFEGKSYEDAVEQLKAIIEAKHIKFHHKFDEIIIDPSGGQTPGKQIGLSCEITFEGMDFLIRHSAFQNSKDSIRTQRIFNRLSNGLLAVSILASGIFTYLSLNNTTTLVSHQQEIDSLKSESKILRDSLSIVKGLSSKKPLIDAKMTTPKP</sequence>
<keyword evidence="1" id="KW-0472">Membrane</keyword>
<keyword evidence="3" id="KW-1185">Reference proteome</keyword>
<accession>A0ABR6PKS7</accession>
<comment type="caution">
    <text evidence="2">The sequence shown here is derived from an EMBL/GenBank/DDBJ whole genome shotgun (WGS) entry which is preliminary data.</text>
</comment>
<reference evidence="2 3" key="1">
    <citation type="submission" date="2020-08" db="EMBL/GenBank/DDBJ databases">
        <title>Genomic Encyclopedia of Type Strains, Phase IV (KMG-V): Genome sequencing to study the core and pangenomes of soil and plant-associated prokaryotes.</title>
        <authorList>
            <person name="Whitman W."/>
        </authorList>
    </citation>
    <scope>NUCLEOTIDE SEQUENCE [LARGE SCALE GENOMIC DNA]</scope>
    <source>
        <strain evidence="2 3">ANJLi2</strain>
    </source>
</reference>
<protein>
    <submittedName>
        <fullName evidence="2">Uncharacterized protein</fullName>
    </submittedName>
</protein>
<keyword evidence="1" id="KW-1133">Transmembrane helix</keyword>
<dbReference type="EMBL" id="JACHCB010000007">
    <property type="protein sequence ID" value="MBB6110364.1"/>
    <property type="molecule type" value="Genomic_DNA"/>
</dbReference>
<name>A0ABR6PKS7_9SPHI</name>
<organism evidence="2 3">
    <name type="scientific">Mucilaginibacter lappiensis</name>
    <dbReference type="NCBI Taxonomy" id="354630"/>
    <lineage>
        <taxon>Bacteria</taxon>
        <taxon>Pseudomonadati</taxon>
        <taxon>Bacteroidota</taxon>
        <taxon>Sphingobacteriia</taxon>
        <taxon>Sphingobacteriales</taxon>
        <taxon>Sphingobacteriaceae</taxon>
        <taxon>Mucilaginibacter</taxon>
    </lineage>
</organism>
<dbReference type="RefSeq" id="WP_139332298.1">
    <property type="nucleotide sequence ID" value="NZ_FTMG01000006.1"/>
</dbReference>